<dbReference type="PANTHER" id="PTHR18964">
    <property type="entry name" value="ROK (REPRESSOR, ORF, KINASE) FAMILY"/>
    <property type="match status" value="1"/>
</dbReference>
<dbReference type="AlphaFoldDB" id="A0A380C1K8"/>
<dbReference type="SUPFAM" id="SSF53067">
    <property type="entry name" value="Actin-like ATPase domain"/>
    <property type="match status" value="1"/>
</dbReference>
<dbReference type="Pfam" id="PF00480">
    <property type="entry name" value="ROK"/>
    <property type="match status" value="1"/>
</dbReference>
<evidence type="ECO:0000256" key="1">
    <source>
        <dbReference type="ARBA" id="ARBA00006479"/>
    </source>
</evidence>
<gene>
    <name evidence="3" type="primary">glkA</name>
    <name evidence="3" type="ORF">NCTC12413_00458</name>
    <name evidence="2" type="ORF">SAR03_21740</name>
</gene>
<dbReference type="EMBL" id="BKAV01000027">
    <property type="protein sequence ID" value="GEQ01137.1"/>
    <property type="molecule type" value="Genomic_DNA"/>
</dbReference>
<dbReference type="Gene3D" id="3.30.420.40">
    <property type="match status" value="2"/>
</dbReference>
<evidence type="ECO:0000313" key="3">
    <source>
        <dbReference type="EMBL" id="SUJ10506.1"/>
    </source>
</evidence>
<dbReference type="STRING" id="1212545.SARL_04001"/>
<accession>A0A380C1K8</accession>
<dbReference type="GO" id="GO:0004340">
    <property type="term" value="F:glucokinase activity"/>
    <property type="evidence" value="ECO:0007669"/>
    <property type="project" value="UniProtKB-EC"/>
</dbReference>
<organism evidence="3 4">
    <name type="scientific">Staphylococcus arlettae</name>
    <dbReference type="NCBI Taxonomy" id="29378"/>
    <lineage>
        <taxon>Bacteria</taxon>
        <taxon>Bacillati</taxon>
        <taxon>Bacillota</taxon>
        <taxon>Bacilli</taxon>
        <taxon>Bacillales</taxon>
        <taxon>Staphylococcaceae</taxon>
        <taxon>Staphylococcus</taxon>
    </lineage>
</organism>
<evidence type="ECO:0000313" key="4">
    <source>
        <dbReference type="Proteomes" id="UP000254956"/>
    </source>
</evidence>
<dbReference type="Proteomes" id="UP000254956">
    <property type="component" value="Unassembled WGS sequence"/>
</dbReference>
<dbReference type="OrthoDB" id="9795247at2"/>
<evidence type="ECO:0000313" key="5">
    <source>
        <dbReference type="Proteomes" id="UP000321598"/>
    </source>
</evidence>
<keyword evidence="3" id="KW-0418">Kinase</keyword>
<dbReference type="InterPro" id="IPR000600">
    <property type="entry name" value="ROK"/>
</dbReference>
<dbReference type="Proteomes" id="UP000321598">
    <property type="component" value="Unassembled WGS sequence"/>
</dbReference>
<reference evidence="2 5" key="2">
    <citation type="submission" date="2019-07" db="EMBL/GenBank/DDBJ databases">
        <title>Whole genome shotgun sequence of Staphylococcus arlettae NBRC 109765.</title>
        <authorList>
            <person name="Hosoyama A."/>
            <person name="Uohara A."/>
            <person name="Ohji S."/>
            <person name="Ichikawa N."/>
        </authorList>
    </citation>
    <scope>NUCLEOTIDE SEQUENCE [LARGE SCALE GENOMIC DNA]</scope>
    <source>
        <strain evidence="2 5">NBRC 109765</strain>
    </source>
</reference>
<protein>
    <submittedName>
        <fullName evidence="3">Glucokinase</fullName>
        <ecNumber evidence="3">2.7.1.2</ecNumber>
    </submittedName>
    <submittedName>
        <fullName evidence="2">N-acetylmannosamine kinase</fullName>
    </submittedName>
</protein>
<dbReference type="InterPro" id="IPR043129">
    <property type="entry name" value="ATPase_NBD"/>
</dbReference>
<keyword evidence="3" id="KW-0808">Transferase</keyword>
<dbReference type="PANTHER" id="PTHR18964:SF165">
    <property type="entry name" value="BETA-GLUCOSIDE KINASE"/>
    <property type="match status" value="1"/>
</dbReference>
<dbReference type="EC" id="2.7.1.2" evidence="3"/>
<keyword evidence="5" id="KW-1185">Reference proteome</keyword>
<proteinExistence type="inferred from homology"/>
<dbReference type="EMBL" id="UGZE01000001">
    <property type="protein sequence ID" value="SUJ10506.1"/>
    <property type="molecule type" value="Genomic_DNA"/>
</dbReference>
<name>A0A380C1K8_9STAP</name>
<dbReference type="RefSeq" id="WP_021459583.1">
    <property type="nucleotide sequence ID" value="NZ_BKAV01000027.1"/>
</dbReference>
<comment type="similarity">
    <text evidence="1">Belongs to the ROK (NagC/XylR) family.</text>
</comment>
<sequence length="291" mass="31567">MSYKIVLDVGGTQIKSAVLDENANLVTFNSIPTPNNITDFILDEVIQIVAQYKELYHLDPVYVGISSAGVINRDTGTVVYSSPTIANFTGTNYKQALSHITPFVYVCNDVDAALLGELHTYQYAQQQIFCLTLGTGIGGAFYTSETGLYQGANSRANEIGYMLYRPDSETTYEQRAATSALQTQITHQYSSTDVDVKSLFLQAKQGDETASALLHTWGKDVAEGVAQIQLLYDPALILIGGGISAQGDQLLQYIVPYVSYFLPANYEHAPIQTTHALNNAALLGAGSLITL</sequence>
<reference evidence="3 4" key="1">
    <citation type="submission" date="2018-06" db="EMBL/GenBank/DDBJ databases">
        <authorList>
            <consortium name="Pathogen Informatics"/>
            <person name="Doyle S."/>
        </authorList>
    </citation>
    <scope>NUCLEOTIDE SEQUENCE [LARGE SCALE GENOMIC DNA]</scope>
    <source>
        <strain evidence="3 4">NCTC12413</strain>
    </source>
</reference>
<evidence type="ECO:0000313" key="2">
    <source>
        <dbReference type="EMBL" id="GEQ01137.1"/>
    </source>
</evidence>